<dbReference type="SMART" id="SM01034">
    <property type="entry name" value="BLUF"/>
    <property type="match status" value="1"/>
</dbReference>
<gene>
    <name evidence="2" type="ORF">C8J24_1231</name>
</gene>
<dbReference type="Pfam" id="PF04940">
    <property type="entry name" value="BLUF"/>
    <property type="match status" value="1"/>
</dbReference>
<dbReference type="GO" id="GO:0071949">
    <property type="term" value="F:FAD binding"/>
    <property type="evidence" value="ECO:0007669"/>
    <property type="project" value="InterPro"/>
</dbReference>
<accession>A0A2T4YVI8</accession>
<dbReference type="AlphaFoldDB" id="A0A2T4YVI8"/>
<dbReference type="SUPFAM" id="SSF54975">
    <property type="entry name" value="Acylphosphatase/BLUF domain-like"/>
    <property type="match status" value="1"/>
</dbReference>
<dbReference type="InterPro" id="IPR007024">
    <property type="entry name" value="BLUF_domain"/>
</dbReference>
<evidence type="ECO:0000259" key="1">
    <source>
        <dbReference type="PROSITE" id="PS50925"/>
    </source>
</evidence>
<dbReference type="InterPro" id="IPR036046">
    <property type="entry name" value="Acylphosphatase-like_dom_sf"/>
</dbReference>
<reference evidence="2 3" key="1">
    <citation type="submission" date="2018-04" db="EMBL/GenBank/DDBJ databases">
        <title>Genomic Encyclopedia of Type Strains, Phase III (KMG-III): the genomes of soil and plant-associated and newly described type strains.</title>
        <authorList>
            <person name="Whitman W."/>
        </authorList>
    </citation>
    <scope>NUCLEOTIDE SEQUENCE [LARGE SCALE GENOMIC DNA]</scope>
    <source>
        <strain evidence="2 3">NW12</strain>
    </source>
</reference>
<evidence type="ECO:0000313" key="3">
    <source>
        <dbReference type="Proteomes" id="UP000240996"/>
    </source>
</evidence>
<dbReference type="EMBL" id="PZZN01000001">
    <property type="protein sequence ID" value="PTM47827.1"/>
    <property type="molecule type" value="Genomic_DNA"/>
</dbReference>
<dbReference type="GO" id="GO:0009882">
    <property type="term" value="F:blue light photoreceptor activity"/>
    <property type="evidence" value="ECO:0007669"/>
    <property type="project" value="InterPro"/>
</dbReference>
<name>A0A2T4YVI8_9SPHN</name>
<proteinExistence type="predicted"/>
<organism evidence="2 3">
    <name type="scientific">Sphingomonas aerolata</name>
    <dbReference type="NCBI Taxonomy" id="185951"/>
    <lineage>
        <taxon>Bacteria</taxon>
        <taxon>Pseudomonadati</taxon>
        <taxon>Pseudomonadota</taxon>
        <taxon>Alphaproteobacteria</taxon>
        <taxon>Sphingomonadales</taxon>
        <taxon>Sphingomonadaceae</taxon>
        <taxon>Sphingomonas</taxon>
    </lineage>
</organism>
<dbReference type="PROSITE" id="PS50925">
    <property type="entry name" value="BLUF"/>
    <property type="match status" value="1"/>
</dbReference>
<evidence type="ECO:0000313" key="2">
    <source>
        <dbReference type="EMBL" id="PTM47827.1"/>
    </source>
</evidence>
<sequence length="218" mass="23943">MLGGMHHRFTGYVTIMQTGLSSTATGRLISIQGYVPGRAVRREQDWALRGASRPQPRPTPVTAIRPARATPMPALRTVLYLSKIKPDIAMDQRALMEIVNESSARNAQAGITGALIITDLHFVQLVEGPDPAISNLLARLSADRRHSDVTIITDMIGLDRGFRRFSLAYSGPDTFVDQQLIPMLATPNGPGKSEIACRLINRLRLMADNEIHETDYAA</sequence>
<feature type="domain" description="BLUF" evidence="1">
    <location>
        <begin position="75"/>
        <end position="168"/>
    </location>
</feature>
<dbReference type="Proteomes" id="UP000240996">
    <property type="component" value="Unassembled WGS sequence"/>
</dbReference>
<keyword evidence="3" id="KW-1185">Reference proteome</keyword>
<comment type="caution">
    <text evidence="2">The sequence shown here is derived from an EMBL/GenBank/DDBJ whole genome shotgun (WGS) entry which is preliminary data.</text>
</comment>
<protein>
    <submittedName>
        <fullName evidence="2">FAD-dependent sensor of blue light</fullName>
    </submittedName>
</protein>
<dbReference type="Gene3D" id="3.30.70.100">
    <property type="match status" value="1"/>
</dbReference>